<gene>
    <name evidence="2" type="ORF">ITX44_26270</name>
</gene>
<organism evidence="2 3">
    <name type="scientific">Actinacidiphila acididurans</name>
    <dbReference type="NCBI Taxonomy" id="2784346"/>
    <lineage>
        <taxon>Bacteria</taxon>
        <taxon>Bacillati</taxon>
        <taxon>Actinomycetota</taxon>
        <taxon>Actinomycetes</taxon>
        <taxon>Kitasatosporales</taxon>
        <taxon>Streptomycetaceae</taxon>
        <taxon>Actinacidiphila</taxon>
    </lineage>
</organism>
<evidence type="ECO:0000313" key="3">
    <source>
        <dbReference type="Proteomes" id="UP000749040"/>
    </source>
</evidence>
<dbReference type="Proteomes" id="UP000749040">
    <property type="component" value="Unassembled WGS sequence"/>
</dbReference>
<feature type="compositionally biased region" description="Low complexity" evidence="1">
    <location>
        <begin position="271"/>
        <end position="282"/>
    </location>
</feature>
<comment type="caution">
    <text evidence="2">The sequence shown here is derived from an EMBL/GenBank/DDBJ whole genome shotgun (WGS) entry which is preliminary data.</text>
</comment>
<name>A0ABS2TXB9_9ACTN</name>
<dbReference type="EMBL" id="JADKYB010000015">
    <property type="protein sequence ID" value="MBM9507992.1"/>
    <property type="molecule type" value="Genomic_DNA"/>
</dbReference>
<dbReference type="RefSeq" id="WP_205359859.1">
    <property type="nucleotide sequence ID" value="NZ_JADKYB010000015.1"/>
</dbReference>
<keyword evidence="3" id="KW-1185">Reference proteome</keyword>
<reference evidence="2 3" key="1">
    <citation type="submission" date="2021-01" db="EMBL/GenBank/DDBJ databases">
        <title>Streptomyces acididurans sp. nov., isolated from a peat swamp forest soil.</title>
        <authorList>
            <person name="Chantavorakit T."/>
            <person name="Duangmal K."/>
        </authorList>
    </citation>
    <scope>NUCLEOTIDE SEQUENCE [LARGE SCALE GENOMIC DNA]</scope>
    <source>
        <strain evidence="2 3">KK5PA1</strain>
    </source>
</reference>
<protein>
    <submittedName>
        <fullName evidence="2">Uncharacterized protein</fullName>
    </submittedName>
</protein>
<evidence type="ECO:0000256" key="1">
    <source>
        <dbReference type="SAM" id="MobiDB-lite"/>
    </source>
</evidence>
<accession>A0ABS2TXB9</accession>
<proteinExistence type="predicted"/>
<evidence type="ECO:0000313" key="2">
    <source>
        <dbReference type="EMBL" id="MBM9507992.1"/>
    </source>
</evidence>
<feature type="region of interest" description="Disordered" evidence="1">
    <location>
        <begin position="260"/>
        <end position="282"/>
    </location>
</feature>
<sequence>MTAAELTTVAVSEETPGNIHLSYPESRVSSCREVVWPRETLFSLIPQLQDYAVLDGVLEIPRPKFTDDGVLVTLEASIAALHGQDDVIDLFSQSLLSIPITRAARWREAVSMALLGGWYDAVADACNGRFGSAELAGYLRGEVRRVHRQLQPLWQHKIGGQHLQLIDMPVADGLSLRDLVSDGSGAEKIVLRAVLDDQRLAAVLGKLAPLEQDVARAWAFGGATTWKEAAERVGVVSPAEFGERVRRKLRRQGREYVRRRTSATDTGLWLPPQAADPTDAQP</sequence>